<proteinExistence type="predicted"/>
<dbReference type="Proteomes" id="UP000183114">
    <property type="component" value="Unassembled WGS sequence"/>
</dbReference>
<evidence type="ECO:0000313" key="1">
    <source>
        <dbReference type="EMBL" id="SEB75171.1"/>
    </source>
</evidence>
<gene>
    <name evidence="1" type="ORF">SAMN04490185_0156</name>
</gene>
<accession>A0A1H4LWT7</accession>
<organism evidence="1 2">
    <name type="scientific">Pseudomonas frederiksbergensis</name>
    <dbReference type="NCBI Taxonomy" id="104087"/>
    <lineage>
        <taxon>Bacteria</taxon>
        <taxon>Pseudomonadati</taxon>
        <taxon>Pseudomonadota</taxon>
        <taxon>Gammaproteobacteria</taxon>
        <taxon>Pseudomonadales</taxon>
        <taxon>Pseudomonadaceae</taxon>
        <taxon>Pseudomonas</taxon>
    </lineage>
</organism>
<sequence length="53" mass="6516">MWPLQAPDIRVRGLFYLGQRKTTLNCAHMMLWWIQLPRLLVICFKRLPSKRRY</sequence>
<reference evidence="1 2" key="1">
    <citation type="submission" date="2016-10" db="EMBL/GenBank/DDBJ databases">
        <authorList>
            <person name="de Groot N.N."/>
        </authorList>
    </citation>
    <scope>NUCLEOTIDE SEQUENCE [LARGE SCALE GENOMIC DNA]</scope>
    <source>
        <strain evidence="1 2">BS3655</strain>
    </source>
</reference>
<protein>
    <submittedName>
        <fullName evidence="1">Uncharacterized protein</fullName>
    </submittedName>
</protein>
<evidence type="ECO:0000313" key="2">
    <source>
        <dbReference type="Proteomes" id="UP000183114"/>
    </source>
</evidence>
<name>A0A1H4LWT7_9PSED</name>
<dbReference type="AlphaFoldDB" id="A0A1H4LWT7"/>
<dbReference type="EMBL" id="FNTF01000002">
    <property type="protein sequence ID" value="SEB75171.1"/>
    <property type="molecule type" value="Genomic_DNA"/>
</dbReference>